<evidence type="ECO:0000256" key="1">
    <source>
        <dbReference type="SAM" id="Phobius"/>
    </source>
</evidence>
<keyword evidence="1" id="KW-0472">Membrane</keyword>
<comment type="caution">
    <text evidence="3">The sequence shown here is derived from an EMBL/GenBank/DDBJ whole genome shotgun (WGS) entry which is preliminary data.</text>
</comment>
<keyword evidence="1" id="KW-1133">Transmembrane helix</keyword>
<dbReference type="Gene3D" id="3.40.630.30">
    <property type="match status" value="1"/>
</dbReference>
<feature type="domain" description="N-acetyltransferase" evidence="2">
    <location>
        <begin position="1"/>
        <end position="190"/>
    </location>
</feature>
<dbReference type="AlphaFoldDB" id="A0A1F6AN70"/>
<dbReference type="PROSITE" id="PS51186">
    <property type="entry name" value="GNAT"/>
    <property type="match status" value="1"/>
</dbReference>
<gene>
    <name evidence="3" type="ORF">A2960_04030</name>
</gene>
<dbReference type="InterPro" id="IPR016181">
    <property type="entry name" value="Acyl_CoA_acyltransferase"/>
</dbReference>
<name>A0A1F6AN70_9BACT</name>
<accession>A0A1F6AN70</accession>
<dbReference type="CDD" id="cd04301">
    <property type="entry name" value="NAT_SF"/>
    <property type="match status" value="1"/>
</dbReference>
<feature type="transmembrane region" description="Helical" evidence="1">
    <location>
        <begin position="79"/>
        <end position="101"/>
    </location>
</feature>
<proteinExistence type="predicted"/>
<evidence type="ECO:0000313" key="3">
    <source>
        <dbReference type="EMBL" id="OGG26135.1"/>
    </source>
</evidence>
<dbReference type="EMBL" id="MFJR01000013">
    <property type="protein sequence ID" value="OGG26135.1"/>
    <property type="molecule type" value="Genomic_DNA"/>
</dbReference>
<dbReference type="InterPro" id="IPR000182">
    <property type="entry name" value="GNAT_dom"/>
</dbReference>
<dbReference type="Pfam" id="PF00583">
    <property type="entry name" value="Acetyltransf_1"/>
    <property type="match status" value="1"/>
</dbReference>
<organism evidence="3 4">
    <name type="scientific">Candidatus Gottesmanbacteria bacterium RIFCSPLOWO2_01_FULL_39_12b</name>
    <dbReference type="NCBI Taxonomy" id="1798388"/>
    <lineage>
        <taxon>Bacteria</taxon>
        <taxon>Candidatus Gottesmaniibacteriota</taxon>
    </lineage>
</organism>
<sequence length="190" mass="22207">MIQKLTHQDIDKAVKLYRRELPGLLAELGTGFLKKFYKVLLSLPDCWVFVEKEDEQILGLTSGILSVGGLYKTIFLRDILGFTSIFLGIFITRPVLLIKIIQMMLYPGFKSDIPELLTIVVDPRYRRKGMGRKLFMKIVAEFKKKGVKEFRISVYDYLPSYGFYQKIGCQKKTSFYIGRQKINYYLYKIK</sequence>
<dbReference type="GO" id="GO:0016747">
    <property type="term" value="F:acyltransferase activity, transferring groups other than amino-acyl groups"/>
    <property type="evidence" value="ECO:0007669"/>
    <property type="project" value="InterPro"/>
</dbReference>
<keyword evidence="1" id="KW-0812">Transmembrane</keyword>
<dbReference type="Proteomes" id="UP000176609">
    <property type="component" value="Unassembled WGS sequence"/>
</dbReference>
<dbReference type="SUPFAM" id="SSF55729">
    <property type="entry name" value="Acyl-CoA N-acyltransferases (Nat)"/>
    <property type="match status" value="1"/>
</dbReference>
<reference evidence="3 4" key="1">
    <citation type="journal article" date="2016" name="Nat. Commun.">
        <title>Thousands of microbial genomes shed light on interconnected biogeochemical processes in an aquifer system.</title>
        <authorList>
            <person name="Anantharaman K."/>
            <person name="Brown C.T."/>
            <person name="Hug L.A."/>
            <person name="Sharon I."/>
            <person name="Castelle C.J."/>
            <person name="Probst A.J."/>
            <person name="Thomas B.C."/>
            <person name="Singh A."/>
            <person name="Wilkins M.J."/>
            <person name="Karaoz U."/>
            <person name="Brodie E.L."/>
            <person name="Williams K.H."/>
            <person name="Hubbard S.S."/>
            <person name="Banfield J.F."/>
        </authorList>
    </citation>
    <scope>NUCLEOTIDE SEQUENCE [LARGE SCALE GENOMIC DNA]</scope>
</reference>
<evidence type="ECO:0000259" key="2">
    <source>
        <dbReference type="PROSITE" id="PS51186"/>
    </source>
</evidence>
<protein>
    <recommendedName>
        <fullName evidence="2">N-acetyltransferase domain-containing protein</fullName>
    </recommendedName>
</protein>
<evidence type="ECO:0000313" key="4">
    <source>
        <dbReference type="Proteomes" id="UP000176609"/>
    </source>
</evidence>